<sequence length="119" mass="13475">MGNIHSRKLPTSQKPPKLPATIFSRKPVESLKFLLLLLLNNKHRTQKSFPPICRIPDLLCSVLTVRLLLLCGGELLWFLIFVSFPADPTGLFPKLQLRFPCLQILEAKSRTGKPREVTS</sequence>
<dbReference type="AlphaFoldDB" id="A0AAV5J324"/>
<keyword evidence="4" id="KW-1185">Reference proteome</keyword>
<feature type="region of interest" description="Disordered" evidence="1">
    <location>
        <begin position="1"/>
        <end position="20"/>
    </location>
</feature>
<evidence type="ECO:0000313" key="4">
    <source>
        <dbReference type="Proteomes" id="UP001054252"/>
    </source>
</evidence>
<keyword evidence="2" id="KW-0812">Transmembrane</keyword>
<protein>
    <submittedName>
        <fullName evidence="3">Uncharacterized protein</fullName>
    </submittedName>
</protein>
<name>A0AAV5J324_9ROSI</name>
<dbReference type="Proteomes" id="UP001054252">
    <property type="component" value="Unassembled WGS sequence"/>
</dbReference>
<dbReference type="EMBL" id="BPVZ01000023">
    <property type="protein sequence ID" value="GKV05285.1"/>
    <property type="molecule type" value="Genomic_DNA"/>
</dbReference>
<feature type="transmembrane region" description="Helical" evidence="2">
    <location>
        <begin position="67"/>
        <end position="86"/>
    </location>
</feature>
<organism evidence="3 4">
    <name type="scientific">Rubroshorea leprosula</name>
    <dbReference type="NCBI Taxonomy" id="152421"/>
    <lineage>
        <taxon>Eukaryota</taxon>
        <taxon>Viridiplantae</taxon>
        <taxon>Streptophyta</taxon>
        <taxon>Embryophyta</taxon>
        <taxon>Tracheophyta</taxon>
        <taxon>Spermatophyta</taxon>
        <taxon>Magnoliopsida</taxon>
        <taxon>eudicotyledons</taxon>
        <taxon>Gunneridae</taxon>
        <taxon>Pentapetalae</taxon>
        <taxon>rosids</taxon>
        <taxon>malvids</taxon>
        <taxon>Malvales</taxon>
        <taxon>Dipterocarpaceae</taxon>
        <taxon>Rubroshorea</taxon>
    </lineage>
</organism>
<evidence type="ECO:0000256" key="2">
    <source>
        <dbReference type="SAM" id="Phobius"/>
    </source>
</evidence>
<keyword evidence="2" id="KW-1133">Transmembrane helix</keyword>
<accession>A0AAV5J324</accession>
<gene>
    <name evidence="3" type="ORF">SLEP1_g17315</name>
</gene>
<evidence type="ECO:0000256" key="1">
    <source>
        <dbReference type="SAM" id="MobiDB-lite"/>
    </source>
</evidence>
<proteinExistence type="predicted"/>
<keyword evidence="2" id="KW-0472">Membrane</keyword>
<evidence type="ECO:0000313" key="3">
    <source>
        <dbReference type="EMBL" id="GKV05285.1"/>
    </source>
</evidence>
<reference evidence="3 4" key="1">
    <citation type="journal article" date="2021" name="Commun. Biol.">
        <title>The genome of Shorea leprosula (Dipterocarpaceae) highlights the ecological relevance of drought in aseasonal tropical rainforests.</title>
        <authorList>
            <person name="Ng K.K.S."/>
            <person name="Kobayashi M.J."/>
            <person name="Fawcett J.A."/>
            <person name="Hatakeyama M."/>
            <person name="Paape T."/>
            <person name="Ng C.H."/>
            <person name="Ang C.C."/>
            <person name="Tnah L.H."/>
            <person name="Lee C.T."/>
            <person name="Nishiyama T."/>
            <person name="Sese J."/>
            <person name="O'Brien M.J."/>
            <person name="Copetti D."/>
            <person name="Mohd Noor M.I."/>
            <person name="Ong R.C."/>
            <person name="Putra M."/>
            <person name="Sireger I.Z."/>
            <person name="Indrioko S."/>
            <person name="Kosugi Y."/>
            <person name="Izuno A."/>
            <person name="Isagi Y."/>
            <person name="Lee S.L."/>
            <person name="Shimizu K.K."/>
        </authorList>
    </citation>
    <scope>NUCLEOTIDE SEQUENCE [LARGE SCALE GENOMIC DNA]</scope>
    <source>
        <strain evidence="3">214</strain>
    </source>
</reference>
<comment type="caution">
    <text evidence="3">The sequence shown here is derived from an EMBL/GenBank/DDBJ whole genome shotgun (WGS) entry which is preliminary data.</text>
</comment>